<dbReference type="EMBL" id="CAEZTI010000070">
    <property type="protein sequence ID" value="CAB4562208.1"/>
    <property type="molecule type" value="Genomic_DNA"/>
</dbReference>
<dbReference type="InterPro" id="IPR029035">
    <property type="entry name" value="DHS-like_NAD/FAD-binding_dom"/>
</dbReference>
<dbReference type="Pfam" id="PF02146">
    <property type="entry name" value="SIR2"/>
    <property type="match status" value="1"/>
</dbReference>
<dbReference type="AlphaFoldDB" id="A0A6J6DLV0"/>
<dbReference type="PROSITE" id="PS50305">
    <property type="entry name" value="SIRTUIN"/>
    <property type="match status" value="1"/>
</dbReference>
<dbReference type="Gene3D" id="3.40.50.1220">
    <property type="entry name" value="TPP-binding domain"/>
    <property type="match status" value="1"/>
</dbReference>
<dbReference type="PANTHER" id="PTHR11085:SF4">
    <property type="entry name" value="NAD-DEPENDENT PROTEIN DEACYLASE"/>
    <property type="match status" value="1"/>
</dbReference>
<evidence type="ECO:0000256" key="1">
    <source>
        <dbReference type="ARBA" id="ARBA00022679"/>
    </source>
</evidence>
<organism evidence="4">
    <name type="scientific">freshwater metagenome</name>
    <dbReference type="NCBI Taxonomy" id="449393"/>
    <lineage>
        <taxon>unclassified sequences</taxon>
        <taxon>metagenomes</taxon>
        <taxon>ecological metagenomes</taxon>
    </lineage>
</organism>
<feature type="domain" description="Deacetylase sirtuin-type" evidence="3">
    <location>
        <begin position="5"/>
        <end position="262"/>
    </location>
</feature>
<keyword evidence="2" id="KW-0520">NAD</keyword>
<proteinExistence type="predicted"/>
<evidence type="ECO:0000313" key="4">
    <source>
        <dbReference type="EMBL" id="CAB4562208.1"/>
    </source>
</evidence>
<reference evidence="4" key="1">
    <citation type="submission" date="2020-05" db="EMBL/GenBank/DDBJ databases">
        <authorList>
            <person name="Chiriac C."/>
            <person name="Salcher M."/>
            <person name="Ghai R."/>
            <person name="Kavagutti S V."/>
        </authorList>
    </citation>
    <scope>NUCLEOTIDE SEQUENCE</scope>
</reference>
<dbReference type="GO" id="GO:0070403">
    <property type="term" value="F:NAD+ binding"/>
    <property type="evidence" value="ECO:0007669"/>
    <property type="project" value="InterPro"/>
</dbReference>
<gene>
    <name evidence="4" type="ORF">UFOPK1619_00464</name>
</gene>
<name>A0A6J6DLV0_9ZZZZ</name>
<evidence type="ECO:0000256" key="2">
    <source>
        <dbReference type="ARBA" id="ARBA00023027"/>
    </source>
</evidence>
<dbReference type="CDD" id="cd01407">
    <property type="entry name" value="SIR2-fam"/>
    <property type="match status" value="1"/>
</dbReference>
<sequence>MEEVENIDSEDLATVIEWLKEADNIVVFTGAGISTDSGIPDFRGPKGLWKTNPLAERTSTLSYYLNDPEVRKVAWAGRERTFDGSALPNDGHKALVRLQRANKLAAVVTQNVDGLHQASGIDEDKVWELHGTIAYARCWDCDDRRPMGDYIERVRNGEEDPDCFECKGIVKSDAVLFEQSLDPEVIHGAFSASEKCSLMLAIGSTLGVSPTNQAVVRARAAGARVVIINGNETELDHIAHIRLVGSITPILKALMDGAEFPT</sequence>
<dbReference type="Gene3D" id="2.20.28.200">
    <property type="match status" value="1"/>
</dbReference>
<accession>A0A6J6DLV0</accession>
<dbReference type="SUPFAM" id="SSF52467">
    <property type="entry name" value="DHS-like NAD/FAD-binding domain"/>
    <property type="match status" value="1"/>
</dbReference>
<dbReference type="InterPro" id="IPR026590">
    <property type="entry name" value="Ssirtuin_cat_dom"/>
</dbReference>
<dbReference type="InterPro" id="IPR003000">
    <property type="entry name" value="Sirtuin"/>
</dbReference>
<dbReference type="InterPro" id="IPR050134">
    <property type="entry name" value="NAD-dep_sirtuin_deacylases"/>
</dbReference>
<dbReference type="GO" id="GO:0017136">
    <property type="term" value="F:histone deacetylase activity, NAD-dependent"/>
    <property type="evidence" value="ECO:0007669"/>
    <property type="project" value="TreeGrafter"/>
</dbReference>
<dbReference type="PANTHER" id="PTHR11085">
    <property type="entry name" value="NAD-DEPENDENT PROTEIN DEACYLASE SIRTUIN-5, MITOCHONDRIAL-RELATED"/>
    <property type="match status" value="1"/>
</dbReference>
<evidence type="ECO:0000259" key="3">
    <source>
        <dbReference type="PROSITE" id="PS50305"/>
    </source>
</evidence>
<protein>
    <submittedName>
        <fullName evidence="4">Unannotated protein</fullName>
    </submittedName>
</protein>
<keyword evidence="1" id="KW-0808">Transferase</keyword>